<dbReference type="Proteomes" id="UP001372834">
    <property type="component" value="Unassembled WGS sequence"/>
</dbReference>
<feature type="compositionally biased region" description="Basic and acidic residues" evidence="1">
    <location>
        <begin position="1"/>
        <end position="15"/>
    </location>
</feature>
<organism evidence="2 3">
    <name type="scientific">Polyplax serrata</name>
    <name type="common">Common mouse louse</name>
    <dbReference type="NCBI Taxonomy" id="468196"/>
    <lineage>
        <taxon>Eukaryota</taxon>
        <taxon>Metazoa</taxon>
        <taxon>Ecdysozoa</taxon>
        <taxon>Arthropoda</taxon>
        <taxon>Hexapoda</taxon>
        <taxon>Insecta</taxon>
        <taxon>Pterygota</taxon>
        <taxon>Neoptera</taxon>
        <taxon>Paraneoptera</taxon>
        <taxon>Psocodea</taxon>
        <taxon>Troctomorpha</taxon>
        <taxon>Phthiraptera</taxon>
        <taxon>Anoplura</taxon>
        <taxon>Polyplacidae</taxon>
        <taxon>Polyplax</taxon>
    </lineage>
</organism>
<accession>A0AAN8S1Z9</accession>
<evidence type="ECO:0000256" key="1">
    <source>
        <dbReference type="SAM" id="MobiDB-lite"/>
    </source>
</evidence>
<feature type="region of interest" description="Disordered" evidence="1">
    <location>
        <begin position="1"/>
        <end position="25"/>
    </location>
</feature>
<gene>
    <name evidence="2" type="ORF">RUM43_007816</name>
</gene>
<reference evidence="2 3" key="1">
    <citation type="submission" date="2023-10" db="EMBL/GenBank/DDBJ databases">
        <title>Genomes of two closely related lineages of the louse Polyplax serrata with different host specificities.</title>
        <authorList>
            <person name="Martinu J."/>
            <person name="Tarabai H."/>
            <person name="Stefka J."/>
            <person name="Hypsa V."/>
        </authorList>
    </citation>
    <scope>NUCLEOTIDE SEQUENCE [LARGE SCALE GENOMIC DNA]</scope>
    <source>
        <strain evidence="2">HR10_N</strain>
    </source>
</reference>
<feature type="region of interest" description="Disordered" evidence="1">
    <location>
        <begin position="40"/>
        <end position="63"/>
    </location>
</feature>
<dbReference type="AlphaFoldDB" id="A0AAN8S1Z9"/>
<dbReference type="EMBL" id="JAWJWE010000003">
    <property type="protein sequence ID" value="KAK6639543.1"/>
    <property type="molecule type" value="Genomic_DNA"/>
</dbReference>
<evidence type="ECO:0000313" key="3">
    <source>
        <dbReference type="Proteomes" id="UP001372834"/>
    </source>
</evidence>
<evidence type="ECO:0000313" key="2">
    <source>
        <dbReference type="EMBL" id="KAK6639543.1"/>
    </source>
</evidence>
<feature type="compositionally biased region" description="Polar residues" evidence="1">
    <location>
        <begin position="42"/>
        <end position="55"/>
    </location>
</feature>
<comment type="caution">
    <text evidence="2">The sequence shown here is derived from an EMBL/GenBank/DDBJ whole genome shotgun (WGS) entry which is preliminary data.</text>
</comment>
<proteinExistence type="predicted"/>
<sequence length="229" mass="26917">MNFPDDYRNGREAATAEKSVNRKPLIKFEEPPQFHFLRAEASPQNESRNIRLNSRPQRKSFGVRQKVKCYKTNDKYKEQKNNLWRNHGNGRKKRHSDRKKCQTSSCLWYSEAFNAPRRGKEHNVERHLQTGLFLGSRLPSGKEIHYSLGSEKRKLTLGSSRVRVTSFGQVSLDRSKQIRALSRVAKQGYRYQIMIRKQTEFARFLRLFSNISAVDVVARQPWKHSRCFS</sequence>
<name>A0AAN8S1Z9_POLSC</name>
<protein>
    <submittedName>
        <fullName evidence="2">Uncharacterized protein</fullName>
    </submittedName>
</protein>